<keyword evidence="3" id="KW-1185">Reference proteome</keyword>
<dbReference type="InterPro" id="IPR000157">
    <property type="entry name" value="TIR_dom"/>
</dbReference>
<dbReference type="GeneID" id="97443332"/>
<dbReference type="InterPro" id="IPR042342">
    <property type="entry name" value="TTC22"/>
</dbReference>
<accession>A0ABY8E0N9</accession>
<organism evidence="2 3">
    <name type="scientific">Enterobacter quasiroggenkampii</name>
    <dbReference type="NCBI Taxonomy" id="2497436"/>
    <lineage>
        <taxon>Bacteria</taxon>
        <taxon>Pseudomonadati</taxon>
        <taxon>Pseudomonadota</taxon>
        <taxon>Gammaproteobacteria</taxon>
        <taxon>Enterobacterales</taxon>
        <taxon>Enterobacteriaceae</taxon>
        <taxon>Enterobacter</taxon>
    </lineage>
</organism>
<dbReference type="SMART" id="SM00255">
    <property type="entry name" value="TIR"/>
    <property type="match status" value="1"/>
</dbReference>
<dbReference type="EMBL" id="CP110533">
    <property type="protein sequence ID" value="WFC82731.1"/>
    <property type="molecule type" value="Genomic_DNA"/>
</dbReference>
<dbReference type="PANTHER" id="PTHR16253">
    <property type="entry name" value="TETRATRICOPEPTIDE REPEAT PROTEIN 22"/>
    <property type="match status" value="1"/>
</dbReference>
<reference evidence="2 3" key="1">
    <citation type="submission" date="2022-10" db="EMBL/GenBank/DDBJ databases">
        <title>Dissemination of Carbapenem-producing Enterobacteriaceae in the natural water sources, Central Thailand.</title>
        <authorList>
            <person name="Songsaeng W."/>
            <person name="Prapasarakul N."/>
            <person name="Am-In N."/>
            <person name="Wongsurawat T."/>
            <person name="Sirichokchatchawan W."/>
        </authorList>
    </citation>
    <scope>NUCLEOTIDE SEQUENCE [LARGE SCALE GENOMIC DNA]</scope>
    <source>
        <strain evidence="2 3">WS12-3</strain>
    </source>
</reference>
<evidence type="ECO:0000259" key="1">
    <source>
        <dbReference type="PROSITE" id="PS50104"/>
    </source>
</evidence>
<evidence type="ECO:0000313" key="3">
    <source>
        <dbReference type="Proteomes" id="UP001219309"/>
    </source>
</evidence>
<dbReference type="PROSITE" id="PS50104">
    <property type="entry name" value="TIR"/>
    <property type="match status" value="1"/>
</dbReference>
<sequence length="270" mass="31633">MPKEMDRYGAVKVVSGKFKGRIGYYDDDDLIFPDDFEWDENDSLENNENITPVAIVYFGNFLLATEHYAIPYDDLDYPSMHDLMKRKNELTELCSPFNVKNRIPYKKLSSYFSELHYVETTLLEKIVEQRYMSKPSGAKVFISHSSLDKPFAKMLCMDLEANGYIPWLDEWDIKVGESIPERVSNGLEEADFVIVILSENAISSKWVEREWQSKYWNEIEHDRIHVLPLLLKDCKIPELLKTKKYADFRKDFNTGLRDLLAALEALYKKK</sequence>
<keyword evidence="2" id="KW-0675">Receptor</keyword>
<protein>
    <submittedName>
        <fullName evidence="2">Toll/interleukin-1 receptor domain-containing protein</fullName>
    </submittedName>
</protein>
<dbReference type="Proteomes" id="UP001219309">
    <property type="component" value="Chromosome"/>
</dbReference>
<dbReference type="InterPro" id="IPR035897">
    <property type="entry name" value="Toll_tir_struct_dom_sf"/>
</dbReference>
<dbReference type="Gene3D" id="3.40.50.10140">
    <property type="entry name" value="Toll/interleukin-1 receptor homology (TIR) domain"/>
    <property type="match status" value="1"/>
</dbReference>
<evidence type="ECO:0000313" key="2">
    <source>
        <dbReference type="EMBL" id="WFC82731.1"/>
    </source>
</evidence>
<dbReference type="SUPFAM" id="SSF52200">
    <property type="entry name" value="Toll/Interleukin receptor TIR domain"/>
    <property type="match status" value="1"/>
</dbReference>
<name>A0ABY8E0N9_9ENTR</name>
<dbReference type="PANTHER" id="PTHR16253:SF0">
    <property type="entry name" value="TETRATRICOPEPTIDE REPEAT PROTEIN 22"/>
    <property type="match status" value="1"/>
</dbReference>
<dbReference type="RefSeq" id="WP_252077893.1">
    <property type="nucleotide sequence ID" value="NZ_CP110533.1"/>
</dbReference>
<proteinExistence type="predicted"/>
<gene>
    <name evidence="2" type="ORF">OM418_00365</name>
</gene>
<dbReference type="Pfam" id="PF13676">
    <property type="entry name" value="TIR_2"/>
    <property type="match status" value="1"/>
</dbReference>
<feature type="domain" description="TIR" evidence="1">
    <location>
        <begin position="136"/>
        <end position="270"/>
    </location>
</feature>